<feature type="domain" description="DUF6534" evidence="3">
    <location>
        <begin position="176"/>
        <end position="262"/>
    </location>
</feature>
<feature type="transmembrane region" description="Helical" evidence="2">
    <location>
        <begin position="240"/>
        <end position="258"/>
    </location>
</feature>
<dbReference type="Proteomes" id="UP000521872">
    <property type="component" value="Unassembled WGS sequence"/>
</dbReference>
<dbReference type="PANTHER" id="PTHR40465:SF1">
    <property type="entry name" value="DUF6534 DOMAIN-CONTAINING PROTEIN"/>
    <property type="match status" value="1"/>
</dbReference>
<protein>
    <recommendedName>
        <fullName evidence="3">DUF6534 domain-containing protein</fullName>
    </recommendedName>
</protein>
<keyword evidence="2" id="KW-1133">Transmembrane helix</keyword>
<reference evidence="4 5" key="1">
    <citation type="submission" date="2019-12" db="EMBL/GenBank/DDBJ databases">
        <authorList>
            <person name="Floudas D."/>
            <person name="Bentzer J."/>
            <person name="Ahren D."/>
            <person name="Johansson T."/>
            <person name="Persson P."/>
            <person name="Tunlid A."/>
        </authorList>
    </citation>
    <scope>NUCLEOTIDE SEQUENCE [LARGE SCALE GENOMIC DNA]</scope>
    <source>
        <strain evidence="4 5">CBS 102.39</strain>
    </source>
</reference>
<name>A0A8H4VQ29_9AGAR</name>
<dbReference type="AlphaFoldDB" id="A0A8H4VQ29"/>
<dbReference type="EMBL" id="JAACJL010000032">
    <property type="protein sequence ID" value="KAF4615914.1"/>
    <property type="molecule type" value="Genomic_DNA"/>
</dbReference>
<accession>A0A8H4VQ29</accession>
<feature type="transmembrane region" description="Helical" evidence="2">
    <location>
        <begin position="20"/>
        <end position="44"/>
    </location>
</feature>
<keyword evidence="2" id="KW-0812">Transmembrane</keyword>
<evidence type="ECO:0000259" key="3">
    <source>
        <dbReference type="Pfam" id="PF20152"/>
    </source>
</evidence>
<feature type="transmembrane region" description="Helical" evidence="2">
    <location>
        <begin position="166"/>
        <end position="189"/>
    </location>
</feature>
<feature type="transmembrane region" description="Helical" evidence="2">
    <location>
        <begin position="56"/>
        <end position="77"/>
    </location>
</feature>
<evidence type="ECO:0000256" key="2">
    <source>
        <dbReference type="SAM" id="Phobius"/>
    </source>
</evidence>
<keyword evidence="2" id="KW-0472">Membrane</keyword>
<organism evidence="4 5">
    <name type="scientific">Agrocybe pediades</name>
    <dbReference type="NCBI Taxonomy" id="84607"/>
    <lineage>
        <taxon>Eukaryota</taxon>
        <taxon>Fungi</taxon>
        <taxon>Dikarya</taxon>
        <taxon>Basidiomycota</taxon>
        <taxon>Agaricomycotina</taxon>
        <taxon>Agaricomycetes</taxon>
        <taxon>Agaricomycetidae</taxon>
        <taxon>Agaricales</taxon>
        <taxon>Agaricineae</taxon>
        <taxon>Strophariaceae</taxon>
        <taxon>Agrocybe</taxon>
    </lineage>
</organism>
<evidence type="ECO:0000313" key="5">
    <source>
        <dbReference type="Proteomes" id="UP000521872"/>
    </source>
</evidence>
<keyword evidence="5" id="KW-1185">Reference proteome</keyword>
<dbReference type="Pfam" id="PF20152">
    <property type="entry name" value="DUF6534"/>
    <property type="match status" value="1"/>
</dbReference>
<evidence type="ECO:0000313" key="4">
    <source>
        <dbReference type="EMBL" id="KAF4615914.1"/>
    </source>
</evidence>
<feature type="transmembrane region" description="Helical" evidence="2">
    <location>
        <begin position="209"/>
        <end position="234"/>
    </location>
</feature>
<sequence length="327" mass="36185">MTVGPISPSAFVLQSNQDLGAVQVTTFISLVMFGVLLSQGYIYFSRNEDRPSLQYMVGFLLFMEACHSFTSSQTIYYDTVTRYLTTQPNSYPLTTTGLIENIITALVQAFFCYRIYRLSDGCILLGVACITLTLLRLVGGMTLVVYSYIDVSTTPNGIVFVVKLSWLITSSLACGAAADVLIAALMLYYLRQLDSPHNHTPTTQIINRLIRFSLQTGLLTSMASVTVIICFQAMQNMIWFSFYVLLAKVYSNSLLASLNARPQMRRQVLVTPAISTLLAFEAAPPISVSFRTTQASRIASNVHTRSVEPPSRKSEGEEEEGDNHQGL</sequence>
<feature type="transmembrane region" description="Helical" evidence="2">
    <location>
        <begin position="123"/>
        <end position="146"/>
    </location>
</feature>
<dbReference type="InterPro" id="IPR045339">
    <property type="entry name" value="DUF6534"/>
</dbReference>
<gene>
    <name evidence="4" type="ORF">D9613_011280</name>
</gene>
<proteinExistence type="predicted"/>
<feature type="transmembrane region" description="Helical" evidence="2">
    <location>
        <begin position="97"/>
        <end position="116"/>
    </location>
</feature>
<dbReference type="PANTHER" id="PTHR40465">
    <property type="entry name" value="CHROMOSOME 1, WHOLE GENOME SHOTGUN SEQUENCE"/>
    <property type="match status" value="1"/>
</dbReference>
<evidence type="ECO:0000256" key="1">
    <source>
        <dbReference type="SAM" id="MobiDB-lite"/>
    </source>
</evidence>
<feature type="region of interest" description="Disordered" evidence="1">
    <location>
        <begin position="299"/>
        <end position="327"/>
    </location>
</feature>
<comment type="caution">
    <text evidence="4">The sequence shown here is derived from an EMBL/GenBank/DDBJ whole genome shotgun (WGS) entry which is preliminary data.</text>
</comment>